<dbReference type="InParanoid" id="A0A1B7MID1"/>
<organism evidence="1 2">
    <name type="scientific">Rhizopogon vinicolor AM-OR11-026</name>
    <dbReference type="NCBI Taxonomy" id="1314800"/>
    <lineage>
        <taxon>Eukaryota</taxon>
        <taxon>Fungi</taxon>
        <taxon>Dikarya</taxon>
        <taxon>Basidiomycota</taxon>
        <taxon>Agaricomycotina</taxon>
        <taxon>Agaricomycetes</taxon>
        <taxon>Agaricomycetidae</taxon>
        <taxon>Boletales</taxon>
        <taxon>Suillineae</taxon>
        <taxon>Rhizopogonaceae</taxon>
        <taxon>Rhizopogon</taxon>
    </lineage>
</organism>
<reference evidence="1 2" key="1">
    <citation type="submission" date="2016-06" db="EMBL/GenBank/DDBJ databases">
        <title>Comparative genomics of the ectomycorrhizal sister species Rhizopogon vinicolor and Rhizopogon vesiculosus (Basidiomycota: Boletales) reveals a divergence of the mating type B locus.</title>
        <authorList>
            <consortium name="DOE Joint Genome Institute"/>
            <person name="Mujic A.B."/>
            <person name="Kuo A."/>
            <person name="Tritt A."/>
            <person name="Lipzen A."/>
            <person name="Chen C."/>
            <person name="Johnson J."/>
            <person name="Sharma A."/>
            <person name="Barry K."/>
            <person name="Grigoriev I.V."/>
            <person name="Spatafora J.W."/>
        </authorList>
    </citation>
    <scope>NUCLEOTIDE SEQUENCE [LARGE SCALE GENOMIC DNA]</scope>
    <source>
        <strain evidence="1 2">AM-OR11-026</strain>
    </source>
</reference>
<keyword evidence="2" id="KW-1185">Reference proteome</keyword>
<accession>A0A1B7MID1</accession>
<protein>
    <submittedName>
        <fullName evidence="1">Uncharacterized protein</fullName>
    </submittedName>
</protein>
<name>A0A1B7MID1_9AGAM</name>
<dbReference type="AlphaFoldDB" id="A0A1B7MID1"/>
<evidence type="ECO:0000313" key="1">
    <source>
        <dbReference type="EMBL" id="OAX32354.1"/>
    </source>
</evidence>
<dbReference type="Proteomes" id="UP000092154">
    <property type="component" value="Unassembled WGS sequence"/>
</dbReference>
<gene>
    <name evidence="1" type="ORF">K503DRAFT_805291</name>
</gene>
<evidence type="ECO:0000313" key="2">
    <source>
        <dbReference type="Proteomes" id="UP000092154"/>
    </source>
</evidence>
<dbReference type="EMBL" id="KV449035">
    <property type="protein sequence ID" value="OAX32354.1"/>
    <property type="molecule type" value="Genomic_DNA"/>
</dbReference>
<sequence>MTKASLKVQVTSEEKITCTAPRQAQVEAITLNEDVRGELSRNSRLDQSKVQSSKFQDSEVSYCFRVEFARVGQRTQGYASQARRANQGFRQAAGVHIHAPNIMMHLTQSTS</sequence>
<proteinExistence type="predicted"/>